<protein>
    <submittedName>
        <fullName evidence="3">Dehydrogenase</fullName>
    </submittedName>
</protein>
<dbReference type="AlphaFoldDB" id="M0M5M4"/>
<dbReference type="PANTHER" id="PTHR43377">
    <property type="entry name" value="BILIVERDIN REDUCTASE A"/>
    <property type="match status" value="1"/>
</dbReference>
<dbReference type="PANTHER" id="PTHR43377:SF1">
    <property type="entry name" value="BILIVERDIN REDUCTASE A"/>
    <property type="match status" value="1"/>
</dbReference>
<proteinExistence type="predicted"/>
<evidence type="ECO:0000313" key="4">
    <source>
        <dbReference type="Proteomes" id="UP000011566"/>
    </source>
</evidence>
<dbReference type="Pfam" id="PF22725">
    <property type="entry name" value="GFO_IDH_MocA_C3"/>
    <property type="match status" value="1"/>
</dbReference>
<comment type="caution">
    <text evidence="3">The sequence shown here is derived from an EMBL/GenBank/DDBJ whole genome shotgun (WGS) entry which is preliminary data.</text>
</comment>
<dbReference type="InterPro" id="IPR055170">
    <property type="entry name" value="GFO_IDH_MocA-like_dom"/>
</dbReference>
<accession>M0M5M4</accession>
<name>M0M5M4_9EURY</name>
<dbReference type="SUPFAM" id="SSF51735">
    <property type="entry name" value="NAD(P)-binding Rossmann-fold domains"/>
    <property type="match status" value="1"/>
</dbReference>
<gene>
    <name evidence="3" type="ORF">C447_05213</name>
</gene>
<dbReference type="Gene3D" id="3.40.50.720">
    <property type="entry name" value="NAD(P)-binding Rossmann-like Domain"/>
    <property type="match status" value="1"/>
</dbReference>
<sequence length="355" mass="38070">METADTPRIGIIGLGSWGSYHATRLTEGDATLAGGVDIDAAARERFETSFDRPTYGSLDELVDAGVDGVVVTTPNRYHEEYAIAAFETGLDVLLEKPLAHSLDSAERIVDAAEDAPGTCMVGFKNRFLPAVEVIKGYQDQGRFGETKHVEANYVRRRGVPGRGSWFTRKDAAGGGSLVDIGVHAIDLALYFLDFPEVETVLGQTRSQFGGREDYTYLDMWGEDAGPGAFDVDDSTSAMLTCADGRTIALECAWAADREPTDEFVVQGTDAGATLDRGNGALTIHEAHDVGAPHFVNAEVETRDVDPIAAEQRAFATAIETGTPPKRNTPEQALAVQRVLDAIQRSSDAGEAVSVE</sequence>
<dbReference type="OrthoDB" id="226094at2157"/>
<dbReference type="SUPFAM" id="SSF55347">
    <property type="entry name" value="Glyceraldehyde-3-phosphate dehydrogenase-like, C-terminal domain"/>
    <property type="match status" value="1"/>
</dbReference>
<feature type="domain" description="Gfo/Idh/MocA-like oxidoreductase N-terminal" evidence="1">
    <location>
        <begin position="8"/>
        <end position="123"/>
    </location>
</feature>
<dbReference type="RefSeq" id="WP_007691579.1">
    <property type="nucleotide sequence ID" value="NZ_AJRK01000373.1"/>
</dbReference>
<dbReference type="InterPro" id="IPR000683">
    <property type="entry name" value="Gfo/Idh/MocA-like_OxRdtase_N"/>
</dbReference>
<dbReference type="InterPro" id="IPR051450">
    <property type="entry name" value="Gfo/Idh/MocA_Oxidoreductases"/>
</dbReference>
<keyword evidence="4" id="KW-1185">Reference proteome</keyword>
<dbReference type="Pfam" id="PF01408">
    <property type="entry name" value="GFO_IDH_MocA"/>
    <property type="match status" value="1"/>
</dbReference>
<evidence type="ECO:0000259" key="2">
    <source>
        <dbReference type="Pfam" id="PF22725"/>
    </source>
</evidence>
<organism evidence="3 4">
    <name type="scientific">Halococcus hamelinensis 100A6</name>
    <dbReference type="NCBI Taxonomy" id="1132509"/>
    <lineage>
        <taxon>Archaea</taxon>
        <taxon>Methanobacteriati</taxon>
        <taxon>Methanobacteriota</taxon>
        <taxon>Stenosarchaea group</taxon>
        <taxon>Halobacteria</taxon>
        <taxon>Halobacteriales</taxon>
        <taxon>Halococcaceae</taxon>
        <taxon>Halococcus</taxon>
    </lineage>
</organism>
<dbReference type="Gene3D" id="3.30.360.10">
    <property type="entry name" value="Dihydrodipicolinate Reductase, domain 2"/>
    <property type="match status" value="1"/>
</dbReference>
<reference evidence="3 4" key="1">
    <citation type="journal article" date="2014" name="PLoS Genet.">
        <title>Phylogenetically driven sequencing of extremely halophilic archaea reveals strategies for static and dynamic osmo-response.</title>
        <authorList>
            <person name="Becker E.A."/>
            <person name="Seitzer P.M."/>
            <person name="Tritt A."/>
            <person name="Larsen D."/>
            <person name="Krusor M."/>
            <person name="Yao A.I."/>
            <person name="Wu D."/>
            <person name="Madern D."/>
            <person name="Eisen J.A."/>
            <person name="Darling A.E."/>
            <person name="Facciotti M.T."/>
        </authorList>
    </citation>
    <scope>NUCLEOTIDE SEQUENCE [LARGE SCALE GENOMIC DNA]</scope>
    <source>
        <strain evidence="3 4">100A6</strain>
    </source>
</reference>
<dbReference type="PATRIC" id="fig|1132509.6.peg.1200"/>
<dbReference type="InterPro" id="IPR036291">
    <property type="entry name" value="NAD(P)-bd_dom_sf"/>
</dbReference>
<dbReference type="eggNOG" id="arCOG01622">
    <property type="taxonomic scope" value="Archaea"/>
</dbReference>
<evidence type="ECO:0000313" key="3">
    <source>
        <dbReference type="EMBL" id="EMA39924.1"/>
    </source>
</evidence>
<dbReference type="GO" id="GO:0000166">
    <property type="term" value="F:nucleotide binding"/>
    <property type="evidence" value="ECO:0007669"/>
    <property type="project" value="InterPro"/>
</dbReference>
<feature type="domain" description="GFO/IDH/MocA-like oxidoreductase" evidence="2">
    <location>
        <begin position="138"/>
        <end position="271"/>
    </location>
</feature>
<evidence type="ECO:0000259" key="1">
    <source>
        <dbReference type="Pfam" id="PF01408"/>
    </source>
</evidence>
<dbReference type="Proteomes" id="UP000011566">
    <property type="component" value="Unassembled WGS sequence"/>
</dbReference>
<dbReference type="EMBL" id="AOMB01000014">
    <property type="protein sequence ID" value="EMA39924.1"/>
    <property type="molecule type" value="Genomic_DNA"/>
</dbReference>